<dbReference type="InterPro" id="IPR036237">
    <property type="entry name" value="Xyl_isomerase-like_sf"/>
</dbReference>
<dbReference type="EMBL" id="DTIN01000014">
    <property type="protein sequence ID" value="HFX13312.1"/>
    <property type="molecule type" value="Genomic_DNA"/>
</dbReference>
<accession>A0A7C3MNM1</accession>
<comment type="caution">
    <text evidence="2">The sequence shown here is derived from an EMBL/GenBank/DDBJ whole genome shotgun (WGS) entry which is preliminary data.</text>
</comment>
<evidence type="ECO:0000259" key="1">
    <source>
        <dbReference type="Pfam" id="PF01261"/>
    </source>
</evidence>
<protein>
    <submittedName>
        <fullName evidence="2">Sugar phosphate isomerase/epimerase</fullName>
    </submittedName>
</protein>
<dbReference type="InterPro" id="IPR013022">
    <property type="entry name" value="Xyl_isomerase-like_TIM-brl"/>
</dbReference>
<dbReference type="Pfam" id="PF01261">
    <property type="entry name" value="AP_endonuc_2"/>
    <property type="match status" value="1"/>
</dbReference>
<dbReference type="SUPFAM" id="SSF51658">
    <property type="entry name" value="Xylose isomerase-like"/>
    <property type="match status" value="1"/>
</dbReference>
<proteinExistence type="predicted"/>
<dbReference type="PANTHER" id="PTHR12110">
    <property type="entry name" value="HYDROXYPYRUVATE ISOMERASE"/>
    <property type="match status" value="1"/>
</dbReference>
<keyword evidence="2" id="KW-0413">Isomerase</keyword>
<feature type="domain" description="Xylose isomerase-like TIM barrel" evidence="1">
    <location>
        <begin position="30"/>
        <end position="243"/>
    </location>
</feature>
<sequence length="270" mass="31410">MKISCSTAAFIDPSSSTEQKLKDSIEAINNIVKHGYDGIELFIPNVFSDEQKEILFQEASKIKGKILTIHAPKNTLHRPLKEIFTPLTKLIKKASELEVNYIVLHPPFQKNFKSLIRTIFYILDNILLFAKRNNVTLTIENVPYLLDPPEFFKNICEKYKDGFGITIDIEYLYSTPYSLDKYPKDLLSKYLKNIHIRDYDGKSFDEEGNRRYLKLGEGFINFKELFEKLFEINYDSILTVETVFNDKIEDLIYSKEFIIKHLPQKSLASG</sequence>
<reference evidence="2" key="1">
    <citation type="journal article" date="2020" name="mSystems">
        <title>Genome- and Community-Level Interaction Insights into Carbon Utilization and Element Cycling Functions of Hydrothermarchaeota in Hydrothermal Sediment.</title>
        <authorList>
            <person name="Zhou Z."/>
            <person name="Liu Y."/>
            <person name="Xu W."/>
            <person name="Pan J."/>
            <person name="Luo Z.H."/>
            <person name="Li M."/>
        </authorList>
    </citation>
    <scope>NUCLEOTIDE SEQUENCE [LARGE SCALE GENOMIC DNA]</scope>
    <source>
        <strain evidence="2">SpSt-81</strain>
    </source>
</reference>
<dbReference type="GO" id="GO:0016853">
    <property type="term" value="F:isomerase activity"/>
    <property type="evidence" value="ECO:0007669"/>
    <property type="project" value="UniProtKB-KW"/>
</dbReference>
<dbReference type="AlphaFoldDB" id="A0A7C3MNM1"/>
<dbReference type="InterPro" id="IPR050312">
    <property type="entry name" value="IolE/XylAMocC-like"/>
</dbReference>
<name>A0A7C3MNM1_DICTH</name>
<evidence type="ECO:0000313" key="2">
    <source>
        <dbReference type="EMBL" id="HFX13312.1"/>
    </source>
</evidence>
<dbReference type="PANTHER" id="PTHR12110:SF21">
    <property type="entry name" value="XYLOSE ISOMERASE-LIKE TIM BARREL DOMAIN-CONTAINING PROTEIN"/>
    <property type="match status" value="1"/>
</dbReference>
<dbReference type="Gene3D" id="3.20.20.150">
    <property type="entry name" value="Divalent-metal-dependent TIM barrel enzymes"/>
    <property type="match status" value="1"/>
</dbReference>
<organism evidence="2">
    <name type="scientific">Dictyoglomus thermophilum</name>
    <dbReference type="NCBI Taxonomy" id="14"/>
    <lineage>
        <taxon>Bacteria</taxon>
        <taxon>Pseudomonadati</taxon>
        <taxon>Dictyoglomota</taxon>
        <taxon>Dictyoglomia</taxon>
        <taxon>Dictyoglomales</taxon>
        <taxon>Dictyoglomaceae</taxon>
        <taxon>Dictyoglomus</taxon>
    </lineage>
</organism>
<gene>
    <name evidence="2" type="ORF">ENW00_04010</name>
</gene>